<keyword evidence="4" id="KW-0934">Plastid</keyword>
<keyword evidence="3" id="KW-0602">Photosynthesis</keyword>
<dbReference type="PANTHER" id="PTHR21649">
    <property type="entry name" value="CHLOROPHYLL A/B BINDING PROTEIN"/>
    <property type="match status" value="1"/>
</dbReference>
<keyword evidence="7" id="KW-1185">Reference proteome</keyword>
<dbReference type="GO" id="GO:0016168">
    <property type="term" value="F:chlorophyll binding"/>
    <property type="evidence" value="ECO:0007669"/>
    <property type="project" value="UniProtKB-KW"/>
</dbReference>
<feature type="binding site" evidence="5">
    <location>
        <position position="359"/>
    </location>
    <ligand>
        <name>chlorophyll a</name>
        <dbReference type="ChEBI" id="CHEBI:58416"/>
        <label>1</label>
    </ligand>
</feature>
<evidence type="ECO:0000256" key="4">
    <source>
        <dbReference type="ARBA" id="ARBA00022640"/>
    </source>
</evidence>
<comment type="subcellular location">
    <subcellularLocation>
        <location evidence="1">Plastid</location>
        <location evidence="1">Chloroplast</location>
    </subcellularLocation>
</comment>
<proteinExistence type="predicted"/>
<evidence type="ECO:0000313" key="6">
    <source>
        <dbReference type="EMBL" id="CAJ1390448.1"/>
    </source>
</evidence>
<name>A0AA36IN33_9DINO</name>
<dbReference type="Proteomes" id="UP001178507">
    <property type="component" value="Unassembled WGS sequence"/>
</dbReference>
<dbReference type="GO" id="GO:0009507">
    <property type="term" value="C:chloroplast"/>
    <property type="evidence" value="ECO:0007669"/>
    <property type="project" value="UniProtKB-SubCell"/>
</dbReference>
<dbReference type="GO" id="GO:0009765">
    <property type="term" value="P:photosynthesis, light harvesting"/>
    <property type="evidence" value="ECO:0007669"/>
    <property type="project" value="InterPro"/>
</dbReference>
<dbReference type="Gene3D" id="1.10.3460.10">
    <property type="entry name" value="Chlorophyll a/b binding protein domain"/>
    <property type="match status" value="10"/>
</dbReference>
<evidence type="ECO:0000256" key="1">
    <source>
        <dbReference type="ARBA" id="ARBA00004229"/>
    </source>
</evidence>
<protein>
    <recommendedName>
        <fullName evidence="8">Light-harvesting protein</fullName>
    </recommendedName>
</protein>
<evidence type="ECO:0000313" key="7">
    <source>
        <dbReference type="Proteomes" id="UP001178507"/>
    </source>
</evidence>
<keyword evidence="5" id="KW-0157">Chromophore</keyword>
<evidence type="ECO:0000256" key="5">
    <source>
        <dbReference type="PIRSR" id="PIRSR601344-1"/>
    </source>
</evidence>
<dbReference type="GO" id="GO:0016020">
    <property type="term" value="C:membrane"/>
    <property type="evidence" value="ECO:0007669"/>
    <property type="project" value="InterPro"/>
</dbReference>
<evidence type="ECO:0008006" key="8">
    <source>
        <dbReference type="Google" id="ProtNLM"/>
    </source>
</evidence>
<accession>A0AA36IN33</accession>
<organism evidence="6 7">
    <name type="scientific">Effrenium voratum</name>
    <dbReference type="NCBI Taxonomy" id="2562239"/>
    <lineage>
        <taxon>Eukaryota</taxon>
        <taxon>Sar</taxon>
        <taxon>Alveolata</taxon>
        <taxon>Dinophyceae</taxon>
        <taxon>Suessiales</taxon>
        <taxon>Symbiodiniaceae</taxon>
        <taxon>Effrenium</taxon>
    </lineage>
</organism>
<dbReference type="InterPro" id="IPR022796">
    <property type="entry name" value="Chloroa_b-bind"/>
</dbReference>
<evidence type="ECO:0000256" key="3">
    <source>
        <dbReference type="ARBA" id="ARBA00022531"/>
    </source>
</evidence>
<gene>
    <name evidence="6" type="ORF">EVOR1521_LOCUS15868</name>
</gene>
<keyword evidence="5" id="KW-0148">Chlorophyll</keyword>
<dbReference type="EMBL" id="CAUJNA010002079">
    <property type="protein sequence ID" value="CAJ1390448.1"/>
    <property type="molecule type" value="Genomic_DNA"/>
</dbReference>
<dbReference type="Pfam" id="PF00504">
    <property type="entry name" value="Chloroa_b-bind"/>
    <property type="match status" value="10"/>
</dbReference>
<reference evidence="6" key="1">
    <citation type="submission" date="2023-08" db="EMBL/GenBank/DDBJ databases">
        <authorList>
            <person name="Chen Y."/>
            <person name="Shah S."/>
            <person name="Dougan E. K."/>
            <person name="Thang M."/>
            <person name="Chan C."/>
        </authorList>
    </citation>
    <scope>NUCLEOTIDE SEQUENCE</scope>
</reference>
<evidence type="ECO:0000256" key="2">
    <source>
        <dbReference type="ARBA" id="ARBA00022528"/>
    </source>
</evidence>
<sequence>MEASATMAVAGAALAACLGRKATASAKHVVALKAFESELGVQAPVGFWDPVGFTSDGDVSTFKRRRSVELKHGRISMMAAMGYITPEITGKLPGFLSPSAGLKFADIPNGLAAVSKVPVAGWAQIAAYFGFVEFSGGFEDYKTGTPGDYGFKVLTSSDPEEKTKKLSAELANGRLAMMAIIGMFFQDGLTGSAWGDWANYTASPLRAFESELGVQAPVGFWDPVGFTSDGDVSTFKRRRSVELKHGRISMMAAMGYITPEITGKLPGFLSPSAGLKFADIPNGLAAVSKVPVAGWAQIAAYFGFVEFSGGFEDYKTGTPGDYGFKVLTSSDPEEKTKKLSAELANGRLAMMAIIGMFFQDGLTGSAWGDWANYTASPLRAFESELGVQAPVGFWDPVGFTSDGDVSTFKRRRSVELKHGRISMMAAMGYITPEITGKLPGFLSPSAGLKFADIPNGLAAVSKVPVAGWAQIAAYFGFVEFSGGFEDYKTGTPGDYGFKVLTSSDPEEKTKKLSAELANGRLAMMAIIGMFFQDGLSGSAWGDWANYTASPLRAFESELGVQAPVGFWDPVGFTSDGDVSTFKRRRSVELKHGRISMMAAMGYITPEITGKLPGFLSPSAGLKFADIPNGLAAVSKVPVAGWAQIAAYFGFVEFSGGFEDYKTGTPGDYGFKVLTSSDPEEKTKKLSAELANGRLAMMAIIGMFFQDGLTGSAWGDWANYTASPLRAFESELGVQAPVGFWDPVGFTSDGDVSTFKRRRSVELKHGRISMMAAMGYITPEITGKLPGFLSPSSGLKFADIPNGLAAVSKVPVAGWAQIAAYFGFVEFSGGFEDYKTGTPGDYGFKVLTSSDPEEKTKKLSAELANGRLAMMAIIGMFFQDGLTGSAWGDWANYTASPLRAFESELGVQAPVGFWDPVGFTSDGDVSTFKRRRSVELKHGRISMMAAMGYITPEITGKLPGFLSPSAGLKFADIPNGLAAVSKVPVAGWAQIAAYFGFVEFSGGFEDYKTGTPGDYGFKVLTSSDPEEKTKKLSAELANGRLAMMAIIGMFFQDGLTGSAWGDWANYTASPLRAFESELGVQAPVGFWDPVGFTSDGDVATFKRRRSVELKHGRISMMAAMGYITPEITGKLPGFLSPSAGLKFADIPNGLAAVSKVPVAGWAQIAAYFGFVEFSGGFEDYKTGTPGDYGFKVLTSSDPEEKTKKLSAELANGRLAMMAIIGMFFQDGLTGSAWGDWANYTASPLRAFESELGVQPPVGFWDPVGFTADGNADVFARRRQTEIKHGRISMLATMGYMTPEITGKFPGYLSPSLGLKFADVPNGLAAISKVPVLGWAQILAYMGFCEVSKPQSPGTPGATGDFGWKVLTSTDPEEKKKKLASELANGRLAMVAIMGMLFQDGVTGSAWGGLALNTASAWRAFESELGVQPPVGFWDPVGFTADGNADVFARRRQTEIKHGRISMLATMGYMTPEITGKFPGYLSPSLGLKFADVPNGLAAISKVPVLGWAQILAYMGFCEVSKPQSPGTPGAAGDFGWKVLTSTDPEEKKKKLASELANGRLAMVAIMGMLFQDGVTGSAWGGLALNTASAWRAFESELGVQPPVGFWDPVGFTADGNADVFARRRQTEIKHGRISMLATMGYMTPEITGKFPGYLSPSLGLKFADVPNGLAAISKVPVLGWAQILAYMGFCEVSKPQSPGTPGAAGDFGWKVLTSTDPEEKKKKLASELANGRLAMVAIMGMLFQDGVTGSAWGGLALNTASAWR</sequence>
<dbReference type="SUPFAM" id="SSF103511">
    <property type="entry name" value="Chlorophyll a-b binding protein"/>
    <property type="match status" value="10"/>
</dbReference>
<dbReference type="InterPro" id="IPR001344">
    <property type="entry name" value="Chloro_AB-bd_pln"/>
</dbReference>
<keyword evidence="2" id="KW-0150">Chloroplast</keyword>
<comment type="caution">
    <text evidence="6">The sequence shown here is derived from an EMBL/GenBank/DDBJ whole genome shotgun (WGS) entry which is preliminary data.</text>
</comment>